<dbReference type="InterPro" id="IPR024516">
    <property type="entry name" value="Mce_C"/>
</dbReference>
<feature type="region of interest" description="Disordered" evidence="1">
    <location>
        <begin position="402"/>
        <end position="486"/>
    </location>
</feature>
<proteinExistence type="predicted"/>
<feature type="domain" description="Mce/MlaD" evidence="3">
    <location>
        <begin position="42"/>
        <end position="115"/>
    </location>
</feature>
<dbReference type="Proteomes" id="UP000465305">
    <property type="component" value="Unassembled WGS sequence"/>
</dbReference>
<dbReference type="AlphaFoldDB" id="A0A7I9YGZ5"/>
<evidence type="ECO:0000313" key="5">
    <source>
        <dbReference type="EMBL" id="GFG87938.1"/>
    </source>
</evidence>
<evidence type="ECO:0000256" key="1">
    <source>
        <dbReference type="SAM" id="MobiDB-lite"/>
    </source>
</evidence>
<keyword evidence="2" id="KW-1133">Transmembrane helix</keyword>
<dbReference type="RefSeq" id="WP_083040503.1">
    <property type="nucleotide sequence ID" value="NZ_BLKY01000002.1"/>
</dbReference>
<gene>
    <name evidence="5" type="ORF">MALGJ_46140</name>
</gene>
<evidence type="ECO:0000313" key="6">
    <source>
        <dbReference type="Proteomes" id="UP000465305"/>
    </source>
</evidence>
<dbReference type="Pfam" id="PF11887">
    <property type="entry name" value="Mce4_CUP1"/>
    <property type="match status" value="1"/>
</dbReference>
<reference evidence="5 6" key="1">
    <citation type="journal article" date="2019" name="Emerg. Microbes Infect.">
        <title>Comprehensive subspecies identification of 175 nontuberculous mycobacteria species based on 7547 genomic profiles.</title>
        <authorList>
            <person name="Matsumoto Y."/>
            <person name="Kinjo T."/>
            <person name="Motooka D."/>
            <person name="Nabeya D."/>
            <person name="Jung N."/>
            <person name="Uechi K."/>
            <person name="Horii T."/>
            <person name="Iida T."/>
            <person name="Fujita J."/>
            <person name="Nakamura S."/>
        </authorList>
    </citation>
    <scope>NUCLEOTIDE SEQUENCE [LARGE SCALE GENOMIC DNA]</scope>
    <source>
        <strain evidence="5 6">JCM 30723</strain>
    </source>
</reference>
<feature type="compositionally biased region" description="Polar residues" evidence="1">
    <location>
        <begin position="411"/>
        <end position="421"/>
    </location>
</feature>
<comment type="caution">
    <text evidence="5">The sequence shown here is derived from an EMBL/GenBank/DDBJ whole genome shotgun (WGS) entry which is preliminary data.</text>
</comment>
<evidence type="ECO:0000256" key="2">
    <source>
        <dbReference type="SAM" id="Phobius"/>
    </source>
</evidence>
<feature type="compositionally biased region" description="Basic and acidic residues" evidence="1">
    <location>
        <begin position="458"/>
        <end position="475"/>
    </location>
</feature>
<name>A0A7I9YGZ5_MYCAL</name>
<dbReference type="InterPro" id="IPR003399">
    <property type="entry name" value="Mce/MlaD"/>
</dbReference>
<feature type="transmembrane region" description="Helical" evidence="2">
    <location>
        <begin position="12"/>
        <end position="32"/>
    </location>
</feature>
<dbReference type="Pfam" id="PF02470">
    <property type="entry name" value="MlaD"/>
    <property type="match status" value="1"/>
</dbReference>
<organism evidence="5 6">
    <name type="scientific">Mycolicibacter algericus</name>
    <name type="common">Mycobacterium algericum</name>
    <dbReference type="NCBI Taxonomy" id="1288388"/>
    <lineage>
        <taxon>Bacteria</taxon>
        <taxon>Bacillati</taxon>
        <taxon>Actinomycetota</taxon>
        <taxon>Actinomycetes</taxon>
        <taxon>Mycobacteriales</taxon>
        <taxon>Mycobacteriaceae</taxon>
        <taxon>Mycolicibacter</taxon>
    </lineage>
</organism>
<feature type="compositionally biased region" description="Pro residues" evidence="1">
    <location>
        <begin position="422"/>
        <end position="442"/>
    </location>
</feature>
<dbReference type="GO" id="GO:0005576">
    <property type="term" value="C:extracellular region"/>
    <property type="evidence" value="ECO:0007669"/>
    <property type="project" value="TreeGrafter"/>
</dbReference>
<accession>A0A7I9YGZ5</accession>
<dbReference type="InterPro" id="IPR005693">
    <property type="entry name" value="Mce"/>
</dbReference>
<dbReference type="PANTHER" id="PTHR33371:SF16">
    <property type="entry name" value="MCE-FAMILY PROTEIN MCE3F"/>
    <property type="match status" value="1"/>
</dbReference>
<protein>
    <submittedName>
        <fullName evidence="5">Mammalian cell entry protein</fullName>
    </submittedName>
</protein>
<keyword evidence="2" id="KW-0812">Transmembrane</keyword>
<feature type="domain" description="Mammalian cell entry C-terminal" evidence="4">
    <location>
        <begin position="121"/>
        <end position="306"/>
    </location>
</feature>
<keyword evidence="2" id="KW-0472">Membrane</keyword>
<dbReference type="PANTHER" id="PTHR33371">
    <property type="entry name" value="INTERMEMBRANE PHOSPHOLIPID TRANSPORT SYSTEM BINDING PROTEIN MLAD-RELATED"/>
    <property type="match status" value="1"/>
</dbReference>
<dbReference type="NCBIfam" id="TIGR00996">
    <property type="entry name" value="Mtu_fam_mce"/>
    <property type="match status" value="1"/>
</dbReference>
<dbReference type="EMBL" id="BLKY01000002">
    <property type="protein sequence ID" value="GFG87938.1"/>
    <property type="molecule type" value="Genomic_DNA"/>
</dbReference>
<dbReference type="InterPro" id="IPR052336">
    <property type="entry name" value="MlaD_Phospholipid_Transporter"/>
</dbReference>
<evidence type="ECO:0000259" key="4">
    <source>
        <dbReference type="Pfam" id="PF11887"/>
    </source>
</evidence>
<evidence type="ECO:0000259" key="3">
    <source>
        <dbReference type="Pfam" id="PF02470"/>
    </source>
</evidence>
<sequence>MRLTPQIRIQLAIFAVIAVIGVCFTGVHYIALPEMLFGIGRYNVVLELPEAAGLYPRANVTYRGTEVGQVQSVKLTDTGVQAHLSLQSKMHIPSNLQAEVHSQTAVGENFVALLPRDTTSAPLHDGSVIAASNVSVPEDINTLLDDTNRGLQAIPGDNLRTVIDETYTAVAGLGPELSRIVRASSELAAAAYADLDALKTLIDRTPPVLNSQTHSADAIGAWSAHAAAITNQLRDRDQSLRSILHDGPEAADQARQLFERLQPTLPVLLANLVSINDVAITYQPNLEQLLVLLPQGTQIMQALLTANRNTKQTYTGAYINFNLNLNLPPVCNTGFLPPQQIRVQSYEDYPDRPPGDLYCRIPQDAPFNVRGVRNTPCETKPGKRAPTVQMCESEADYIPLNDGTAWKGDPNATSTGQSVPQPRTPLPPAAAVPFDTPSPPPIAAAEYDPITGEYIGPDGKHYRQGDLARPQEQEKTWQTLLVPPTS</sequence>